<dbReference type="GeneID" id="66053195"/>
<gene>
    <name evidence="1" type="ORF">CHLRE_04g217973v5</name>
</gene>
<dbReference type="EMBL" id="CM008965">
    <property type="protein sequence ID" value="PNW83877.1"/>
    <property type="molecule type" value="Genomic_DNA"/>
</dbReference>
<dbReference type="AlphaFoldDB" id="A0A2K3DTM3"/>
<dbReference type="Proteomes" id="UP000006906">
    <property type="component" value="Chromosome 4"/>
</dbReference>
<proteinExistence type="predicted"/>
<name>A0A2K3DTM3_CHLRE</name>
<accession>A0A2K3DTM3</accession>
<protein>
    <submittedName>
        <fullName evidence="1">Uncharacterized protein</fullName>
    </submittedName>
</protein>
<dbReference type="KEGG" id="cre:CHLRE_04g217973v5"/>
<sequence>MAYISSRSAVRGPVFVVSRLQVGLRADGARSARRACALSRGWMVSSPQGMELATVAMASQSG</sequence>
<keyword evidence="2" id="KW-1185">Reference proteome</keyword>
<evidence type="ECO:0000313" key="2">
    <source>
        <dbReference type="Proteomes" id="UP000006906"/>
    </source>
</evidence>
<evidence type="ECO:0000313" key="1">
    <source>
        <dbReference type="EMBL" id="PNW83877.1"/>
    </source>
</evidence>
<dbReference type="RefSeq" id="XP_042925065.1">
    <property type="nucleotide sequence ID" value="XM_043061810.1"/>
</dbReference>
<reference evidence="1 2" key="1">
    <citation type="journal article" date="2007" name="Science">
        <title>The Chlamydomonas genome reveals the evolution of key animal and plant functions.</title>
        <authorList>
            <person name="Merchant S.S."/>
            <person name="Prochnik S.E."/>
            <person name="Vallon O."/>
            <person name="Harris E.H."/>
            <person name="Karpowicz S.J."/>
            <person name="Witman G.B."/>
            <person name="Terry A."/>
            <person name="Salamov A."/>
            <person name="Fritz-Laylin L.K."/>
            <person name="Marechal-Drouard L."/>
            <person name="Marshall W.F."/>
            <person name="Qu L.H."/>
            <person name="Nelson D.R."/>
            <person name="Sanderfoot A.A."/>
            <person name="Spalding M.H."/>
            <person name="Kapitonov V.V."/>
            <person name="Ren Q."/>
            <person name="Ferris P."/>
            <person name="Lindquist E."/>
            <person name="Shapiro H."/>
            <person name="Lucas S.M."/>
            <person name="Grimwood J."/>
            <person name="Schmutz J."/>
            <person name="Cardol P."/>
            <person name="Cerutti H."/>
            <person name="Chanfreau G."/>
            <person name="Chen C.L."/>
            <person name="Cognat V."/>
            <person name="Croft M.T."/>
            <person name="Dent R."/>
            <person name="Dutcher S."/>
            <person name="Fernandez E."/>
            <person name="Fukuzawa H."/>
            <person name="Gonzalez-Ballester D."/>
            <person name="Gonzalez-Halphen D."/>
            <person name="Hallmann A."/>
            <person name="Hanikenne M."/>
            <person name="Hippler M."/>
            <person name="Inwood W."/>
            <person name="Jabbari K."/>
            <person name="Kalanon M."/>
            <person name="Kuras R."/>
            <person name="Lefebvre P.A."/>
            <person name="Lemaire S.D."/>
            <person name="Lobanov A.V."/>
            <person name="Lohr M."/>
            <person name="Manuell A."/>
            <person name="Meier I."/>
            <person name="Mets L."/>
            <person name="Mittag M."/>
            <person name="Mittelmeier T."/>
            <person name="Moroney J.V."/>
            <person name="Moseley J."/>
            <person name="Napoli C."/>
            <person name="Nedelcu A.M."/>
            <person name="Niyogi K."/>
            <person name="Novoselov S.V."/>
            <person name="Paulsen I.T."/>
            <person name="Pazour G."/>
            <person name="Purton S."/>
            <person name="Ral J.P."/>
            <person name="Riano-Pachon D.M."/>
            <person name="Riekhof W."/>
            <person name="Rymarquis L."/>
            <person name="Schroda M."/>
            <person name="Stern D."/>
            <person name="Umen J."/>
            <person name="Willows R."/>
            <person name="Wilson N."/>
            <person name="Zimmer S.L."/>
            <person name="Allmer J."/>
            <person name="Balk J."/>
            <person name="Bisova K."/>
            <person name="Chen C.J."/>
            <person name="Elias M."/>
            <person name="Gendler K."/>
            <person name="Hauser C."/>
            <person name="Lamb M.R."/>
            <person name="Ledford H."/>
            <person name="Long J.C."/>
            <person name="Minagawa J."/>
            <person name="Page M.D."/>
            <person name="Pan J."/>
            <person name="Pootakham W."/>
            <person name="Roje S."/>
            <person name="Rose A."/>
            <person name="Stahlberg E."/>
            <person name="Terauchi A.M."/>
            <person name="Yang P."/>
            <person name="Ball S."/>
            <person name="Bowler C."/>
            <person name="Dieckmann C.L."/>
            <person name="Gladyshev V.N."/>
            <person name="Green P."/>
            <person name="Jorgensen R."/>
            <person name="Mayfield S."/>
            <person name="Mueller-Roeber B."/>
            <person name="Rajamani S."/>
            <person name="Sayre R.T."/>
            <person name="Brokstein P."/>
            <person name="Dubchak I."/>
            <person name="Goodstein D."/>
            <person name="Hornick L."/>
            <person name="Huang Y.W."/>
            <person name="Jhaveri J."/>
            <person name="Luo Y."/>
            <person name="Martinez D."/>
            <person name="Ngau W.C."/>
            <person name="Otillar B."/>
            <person name="Poliakov A."/>
            <person name="Porter A."/>
            <person name="Szajkowski L."/>
            <person name="Werner G."/>
            <person name="Zhou K."/>
            <person name="Grigoriev I.V."/>
            <person name="Rokhsar D.S."/>
            <person name="Grossman A.R."/>
        </authorList>
    </citation>
    <scope>NUCLEOTIDE SEQUENCE [LARGE SCALE GENOMIC DNA]</scope>
    <source>
        <strain evidence="2">CC-503</strain>
    </source>
</reference>
<dbReference type="InParanoid" id="A0A2K3DTM3"/>
<dbReference type="Gramene" id="PNW83877">
    <property type="protein sequence ID" value="PNW83877"/>
    <property type="gene ID" value="CHLRE_04g217973v5"/>
</dbReference>
<organism evidence="1 2">
    <name type="scientific">Chlamydomonas reinhardtii</name>
    <name type="common">Chlamydomonas smithii</name>
    <dbReference type="NCBI Taxonomy" id="3055"/>
    <lineage>
        <taxon>Eukaryota</taxon>
        <taxon>Viridiplantae</taxon>
        <taxon>Chlorophyta</taxon>
        <taxon>core chlorophytes</taxon>
        <taxon>Chlorophyceae</taxon>
        <taxon>CS clade</taxon>
        <taxon>Chlamydomonadales</taxon>
        <taxon>Chlamydomonadaceae</taxon>
        <taxon>Chlamydomonas</taxon>
    </lineage>
</organism>